<dbReference type="RefSeq" id="WP_054064261.1">
    <property type="nucleotide sequence ID" value="NZ_JSYZ01000023.1"/>
</dbReference>
<comment type="caution">
    <text evidence="6">The sequence shown here is derived from an EMBL/GenBank/DDBJ whole genome shotgun (WGS) entry which is preliminary data.</text>
</comment>
<dbReference type="PANTHER" id="PTHR30537">
    <property type="entry name" value="HTH-TYPE TRANSCRIPTIONAL REGULATOR"/>
    <property type="match status" value="1"/>
</dbReference>
<dbReference type="PANTHER" id="PTHR30537:SF79">
    <property type="entry name" value="TRANSCRIPTIONAL REGULATOR-RELATED"/>
    <property type="match status" value="1"/>
</dbReference>
<dbReference type="GO" id="GO:0043565">
    <property type="term" value="F:sequence-specific DNA binding"/>
    <property type="evidence" value="ECO:0007669"/>
    <property type="project" value="TreeGrafter"/>
</dbReference>
<evidence type="ECO:0000313" key="6">
    <source>
        <dbReference type="EMBL" id="KPA88137.1"/>
    </source>
</evidence>
<evidence type="ECO:0000256" key="2">
    <source>
        <dbReference type="ARBA" id="ARBA00023015"/>
    </source>
</evidence>
<dbReference type="InterPro" id="IPR036388">
    <property type="entry name" value="WH-like_DNA-bd_sf"/>
</dbReference>
<dbReference type="AlphaFoldDB" id="A0A0M9GD46"/>
<dbReference type="GO" id="GO:0006351">
    <property type="term" value="P:DNA-templated transcription"/>
    <property type="evidence" value="ECO:0007669"/>
    <property type="project" value="TreeGrafter"/>
</dbReference>
<dbReference type="CDD" id="cd08432">
    <property type="entry name" value="PBP2_GcdR_TrpI_HvrB_AmpR_like"/>
    <property type="match status" value="1"/>
</dbReference>
<dbReference type="FunFam" id="1.10.10.10:FF:000001">
    <property type="entry name" value="LysR family transcriptional regulator"/>
    <property type="match status" value="1"/>
</dbReference>
<dbReference type="SUPFAM" id="SSF53850">
    <property type="entry name" value="Periplasmic binding protein-like II"/>
    <property type="match status" value="1"/>
</dbReference>
<evidence type="ECO:0000259" key="5">
    <source>
        <dbReference type="PROSITE" id="PS50931"/>
    </source>
</evidence>
<dbReference type="InterPro" id="IPR036390">
    <property type="entry name" value="WH_DNA-bd_sf"/>
</dbReference>
<dbReference type="Proteomes" id="UP000037931">
    <property type="component" value="Unassembled WGS sequence"/>
</dbReference>
<comment type="similarity">
    <text evidence="1">Belongs to the LysR transcriptional regulatory family.</text>
</comment>
<evidence type="ECO:0000256" key="3">
    <source>
        <dbReference type="ARBA" id="ARBA00023125"/>
    </source>
</evidence>
<organism evidence="6 7">
    <name type="scientific">Pseudomonas asplenii</name>
    <dbReference type="NCBI Taxonomy" id="53407"/>
    <lineage>
        <taxon>Bacteria</taxon>
        <taxon>Pseudomonadati</taxon>
        <taxon>Pseudomonadota</taxon>
        <taxon>Gammaproteobacteria</taxon>
        <taxon>Pseudomonadales</taxon>
        <taxon>Pseudomonadaceae</taxon>
        <taxon>Pseudomonas</taxon>
    </lineage>
</organism>
<evidence type="ECO:0000256" key="4">
    <source>
        <dbReference type="ARBA" id="ARBA00023163"/>
    </source>
</evidence>
<gene>
    <name evidence="6" type="ORF">PF66_05369</name>
</gene>
<proteinExistence type="inferred from homology"/>
<dbReference type="Pfam" id="PF00126">
    <property type="entry name" value="HTH_1"/>
    <property type="match status" value="1"/>
</dbReference>
<dbReference type="Gene3D" id="1.10.10.10">
    <property type="entry name" value="Winged helix-like DNA-binding domain superfamily/Winged helix DNA-binding domain"/>
    <property type="match status" value="1"/>
</dbReference>
<dbReference type="InterPro" id="IPR058163">
    <property type="entry name" value="LysR-type_TF_proteobact-type"/>
</dbReference>
<dbReference type="PATRIC" id="fig|50340.43.peg.3079"/>
<sequence length="304" mass="33196">MFDIPPTSCLRSFEAVARLGSVTAAARELHVTHSAVSQQIKLLEETLGVTLLAREGRGVRVTEDGRLYALQIREALGHIVEATRSVKTQPAASELVVAVVPSFGAHWLVPRLPGFQALHPDVNVRLQASLAVSRSPKENMDIGIRMGRGDWEGVQSRLLFQDESVVVAAPHFNGGRLPGTPAEIVDSPIIFSMESWQPWCQAAGLDIEAPRRGLRSNDSNLVLRAVTLGQGIALERRSLVHDAIQRGELVQLSEHVVPYPYPYWLVQPLQSRSAVRRDAFAAWLLAEAEQYMASAGTASSMGES</sequence>
<dbReference type="Pfam" id="PF03466">
    <property type="entry name" value="LysR_substrate"/>
    <property type="match status" value="1"/>
</dbReference>
<protein>
    <submittedName>
        <fullName evidence="6">Transcriptional regulator</fullName>
    </submittedName>
</protein>
<keyword evidence="2" id="KW-0805">Transcription regulation</keyword>
<dbReference type="GO" id="GO:0003700">
    <property type="term" value="F:DNA-binding transcription factor activity"/>
    <property type="evidence" value="ECO:0007669"/>
    <property type="project" value="InterPro"/>
</dbReference>
<feature type="domain" description="HTH lysR-type" evidence="5">
    <location>
        <begin position="5"/>
        <end position="62"/>
    </location>
</feature>
<dbReference type="EMBL" id="JSYZ01000023">
    <property type="protein sequence ID" value="KPA88137.1"/>
    <property type="molecule type" value="Genomic_DNA"/>
</dbReference>
<accession>A0A0M9GD46</accession>
<dbReference type="InterPro" id="IPR005119">
    <property type="entry name" value="LysR_subst-bd"/>
</dbReference>
<dbReference type="PRINTS" id="PR00039">
    <property type="entry name" value="HTHLYSR"/>
</dbReference>
<dbReference type="PROSITE" id="PS50931">
    <property type="entry name" value="HTH_LYSR"/>
    <property type="match status" value="1"/>
</dbReference>
<keyword evidence="4" id="KW-0804">Transcription</keyword>
<name>A0A0M9GD46_9PSED</name>
<reference evidence="6 7" key="1">
    <citation type="journal article" date="2015" name="PLoS ONE">
        <title>Rice-Infecting Pseudomonas Genomes Are Highly Accessorized and Harbor Multiple Putative Virulence Mechanisms to Cause Sheath Brown Rot.</title>
        <authorList>
            <person name="Quibod I.L."/>
            <person name="Grande G."/>
            <person name="Oreiro E.G."/>
            <person name="Borja F.N."/>
            <person name="Dossa G.S."/>
            <person name="Mauleon R."/>
            <person name="Cruz C.V."/>
            <person name="Oliva R."/>
        </authorList>
    </citation>
    <scope>NUCLEOTIDE SEQUENCE [LARGE SCALE GENOMIC DNA]</scope>
    <source>
        <strain evidence="6 7">IRRI 6609</strain>
    </source>
</reference>
<dbReference type="OrthoDB" id="5526340at2"/>
<evidence type="ECO:0000313" key="7">
    <source>
        <dbReference type="Proteomes" id="UP000037931"/>
    </source>
</evidence>
<dbReference type="SUPFAM" id="SSF46785">
    <property type="entry name" value="Winged helix' DNA-binding domain"/>
    <property type="match status" value="1"/>
</dbReference>
<dbReference type="InterPro" id="IPR000847">
    <property type="entry name" value="LysR_HTH_N"/>
</dbReference>
<dbReference type="Gene3D" id="3.40.190.10">
    <property type="entry name" value="Periplasmic binding protein-like II"/>
    <property type="match status" value="2"/>
</dbReference>
<keyword evidence="7" id="KW-1185">Reference proteome</keyword>
<dbReference type="STRING" id="50340.PF66_05369"/>
<keyword evidence="3" id="KW-0238">DNA-binding</keyword>
<evidence type="ECO:0000256" key="1">
    <source>
        <dbReference type="ARBA" id="ARBA00009437"/>
    </source>
</evidence>